<comment type="caution">
    <text evidence="1">The sequence shown here is derived from an EMBL/GenBank/DDBJ whole genome shotgun (WGS) entry which is preliminary data.</text>
</comment>
<gene>
    <name evidence="1" type="ORF">ENN26_07080</name>
</gene>
<protein>
    <submittedName>
        <fullName evidence="1">Uncharacterized protein</fullName>
    </submittedName>
</protein>
<organism evidence="1">
    <name type="scientific">Thermofilum adornatum</name>
    <dbReference type="NCBI Taxonomy" id="1365176"/>
    <lineage>
        <taxon>Archaea</taxon>
        <taxon>Thermoproteota</taxon>
        <taxon>Thermoprotei</taxon>
        <taxon>Thermofilales</taxon>
        <taxon>Thermofilaceae</taxon>
        <taxon>Thermofilum</taxon>
    </lineage>
</organism>
<dbReference type="EMBL" id="DSAY01000124">
    <property type="protein sequence ID" value="HDP15516.1"/>
    <property type="molecule type" value="Genomic_DNA"/>
</dbReference>
<accession>A0A7C1CFG5</accession>
<proteinExistence type="predicted"/>
<dbReference type="AlphaFoldDB" id="A0A7C1CFG5"/>
<reference evidence="1" key="1">
    <citation type="journal article" date="2020" name="mSystems">
        <title>Genome- and Community-Level Interaction Insights into Carbon Utilization and Element Cycling Functions of Hydrothermarchaeota in Hydrothermal Sediment.</title>
        <authorList>
            <person name="Zhou Z."/>
            <person name="Liu Y."/>
            <person name="Xu W."/>
            <person name="Pan J."/>
            <person name="Luo Z.H."/>
            <person name="Li M."/>
        </authorList>
    </citation>
    <scope>NUCLEOTIDE SEQUENCE [LARGE SCALE GENOMIC DNA]</scope>
    <source>
        <strain evidence="1">SpSt-116</strain>
    </source>
</reference>
<evidence type="ECO:0000313" key="1">
    <source>
        <dbReference type="EMBL" id="HDP15516.1"/>
    </source>
</evidence>
<sequence length="105" mass="11953">MDREEWLGKKVFYRKASSRRAITFPVENVSTEISRGTISSHPVSRHKNLCYSLFIKVYIFILGDDDCLVKAYDKVYIWGYGAQLGVDTGSGRFFHHLALKGVYGA</sequence>
<name>A0A7C1CFG5_9CREN</name>